<dbReference type="Gene3D" id="3.40.630.30">
    <property type="match status" value="1"/>
</dbReference>
<proteinExistence type="predicted"/>
<dbReference type="InterPro" id="IPR016181">
    <property type="entry name" value="Acyl_CoA_acyltransferase"/>
</dbReference>
<dbReference type="InterPro" id="IPR051908">
    <property type="entry name" value="Ribosomal_N-acetyltransferase"/>
</dbReference>
<dbReference type="PANTHER" id="PTHR43441">
    <property type="entry name" value="RIBOSOMAL-PROTEIN-SERINE ACETYLTRANSFERASE"/>
    <property type="match status" value="1"/>
</dbReference>
<keyword evidence="3" id="KW-1185">Reference proteome</keyword>
<dbReference type="EC" id="2.3.-.-" evidence="2"/>
<keyword evidence="2" id="KW-0808">Transferase</keyword>
<dbReference type="PROSITE" id="PS51186">
    <property type="entry name" value="GNAT"/>
    <property type="match status" value="1"/>
</dbReference>
<keyword evidence="2" id="KW-0012">Acyltransferase</keyword>
<evidence type="ECO:0000313" key="2">
    <source>
        <dbReference type="EMBL" id="MFC5987280.1"/>
    </source>
</evidence>
<dbReference type="Pfam" id="PF13302">
    <property type="entry name" value="Acetyltransf_3"/>
    <property type="match status" value="1"/>
</dbReference>
<name>A0ABW1IQC9_9BACL</name>
<dbReference type="PANTHER" id="PTHR43441:SF12">
    <property type="entry name" value="RIBOSOMAL N-ACETYLTRANSFERASE YDAF-RELATED"/>
    <property type="match status" value="1"/>
</dbReference>
<accession>A0ABW1IQC9</accession>
<protein>
    <submittedName>
        <fullName evidence="2">GNAT family N-acetyltransferase</fullName>
        <ecNumber evidence="2">2.3.-.-</ecNumber>
    </submittedName>
</protein>
<dbReference type="EMBL" id="JBHSQV010000157">
    <property type="protein sequence ID" value="MFC5987280.1"/>
    <property type="molecule type" value="Genomic_DNA"/>
</dbReference>
<evidence type="ECO:0000259" key="1">
    <source>
        <dbReference type="PROSITE" id="PS51186"/>
    </source>
</evidence>
<feature type="domain" description="N-acetyltransferase" evidence="1">
    <location>
        <begin position="10"/>
        <end position="176"/>
    </location>
</feature>
<organism evidence="2 3">
    <name type="scientific">Marinicrinis lubricantis</name>
    <dbReference type="NCBI Taxonomy" id="2086470"/>
    <lineage>
        <taxon>Bacteria</taxon>
        <taxon>Bacillati</taxon>
        <taxon>Bacillota</taxon>
        <taxon>Bacilli</taxon>
        <taxon>Bacillales</taxon>
        <taxon>Paenibacillaceae</taxon>
    </lineage>
</organism>
<dbReference type="SUPFAM" id="SSF55729">
    <property type="entry name" value="Acyl-CoA N-acyltransferases (Nat)"/>
    <property type="match status" value="1"/>
</dbReference>
<gene>
    <name evidence="2" type="ORF">ACFPXP_12775</name>
</gene>
<dbReference type="GO" id="GO:0016746">
    <property type="term" value="F:acyltransferase activity"/>
    <property type="evidence" value="ECO:0007669"/>
    <property type="project" value="UniProtKB-KW"/>
</dbReference>
<dbReference type="Proteomes" id="UP001596250">
    <property type="component" value="Unassembled WGS sequence"/>
</dbReference>
<dbReference type="RefSeq" id="WP_379894629.1">
    <property type="nucleotide sequence ID" value="NZ_CBCSCT010000046.1"/>
</dbReference>
<sequence length="188" mass="21675">MFQIGKDGELELKLLQPQHAQSLFECIDGNREHIRGWLPWVDHSKSKEDSLSFIRSSLKEFADNQSFSGGIFMSGKLVGCIGLHRIDWNNRHSSIGYWLAADEQGKGIMTRACRIVVCHAFEELELNKLCIQARISNVRSRSVPERLGFQQEGVLRQHEYHDGQYHDHVLYSILRNEWAEVNAGVRNR</sequence>
<comment type="caution">
    <text evidence="2">The sequence shown here is derived from an EMBL/GenBank/DDBJ whole genome shotgun (WGS) entry which is preliminary data.</text>
</comment>
<reference evidence="3" key="1">
    <citation type="journal article" date="2019" name="Int. J. Syst. Evol. Microbiol.">
        <title>The Global Catalogue of Microorganisms (GCM) 10K type strain sequencing project: providing services to taxonomists for standard genome sequencing and annotation.</title>
        <authorList>
            <consortium name="The Broad Institute Genomics Platform"/>
            <consortium name="The Broad Institute Genome Sequencing Center for Infectious Disease"/>
            <person name="Wu L."/>
            <person name="Ma J."/>
        </authorList>
    </citation>
    <scope>NUCLEOTIDE SEQUENCE [LARGE SCALE GENOMIC DNA]</scope>
    <source>
        <strain evidence="3">CCM 8749</strain>
    </source>
</reference>
<dbReference type="InterPro" id="IPR000182">
    <property type="entry name" value="GNAT_dom"/>
</dbReference>
<evidence type="ECO:0000313" key="3">
    <source>
        <dbReference type="Proteomes" id="UP001596250"/>
    </source>
</evidence>